<name>A0ABS2L246_9MICO</name>
<evidence type="ECO:0000313" key="5">
    <source>
        <dbReference type="Proteomes" id="UP000776164"/>
    </source>
</evidence>
<dbReference type="InterPro" id="IPR029016">
    <property type="entry name" value="GAF-like_dom_sf"/>
</dbReference>
<evidence type="ECO:0000256" key="1">
    <source>
        <dbReference type="ARBA" id="ARBA00023015"/>
    </source>
</evidence>
<organism evidence="4 5">
    <name type="scientific">Subtercola frigoramans</name>
    <dbReference type="NCBI Taxonomy" id="120298"/>
    <lineage>
        <taxon>Bacteria</taxon>
        <taxon>Bacillati</taxon>
        <taxon>Actinomycetota</taxon>
        <taxon>Actinomycetes</taxon>
        <taxon>Micrococcales</taxon>
        <taxon>Microbacteriaceae</taxon>
        <taxon>Subtercola</taxon>
    </lineage>
</organism>
<comment type="caution">
    <text evidence="4">The sequence shown here is derived from an EMBL/GenBank/DDBJ whole genome shotgun (WGS) entry which is preliminary data.</text>
</comment>
<dbReference type="PROSITE" id="PS50921">
    <property type="entry name" value="ANTAR"/>
    <property type="match status" value="1"/>
</dbReference>
<reference evidence="4 5" key="1">
    <citation type="submission" date="2021-01" db="EMBL/GenBank/DDBJ databases">
        <title>Sequencing the genomes of 1000 actinobacteria strains.</title>
        <authorList>
            <person name="Klenk H.-P."/>
        </authorList>
    </citation>
    <scope>NUCLEOTIDE SEQUENCE [LARGE SCALE GENOMIC DNA]</scope>
    <source>
        <strain evidence="4 5">DSM 13057</strain>
    </source>
</reference>
<keyword evidence="5" id="KW-1185">Reference proteome</keyword>
<keyword evidence="2" id="KW-0804">Transcription</keyword>
<dbReference type="SMART" id="SM01012">
    <property type="entry name" value="ANTAR"/>
    <property type="match status" value="1"/>
</dbReference>
<dbReference type="InterPro" id="IPR005561">
    <property type="entry name" value="ANTAR"/>
</dbReference>
<sequence>MSGNDREAYLLAHSELSRAHEGDGTASICRPFLRVAPVSGAAVSTIGSGRLGTSTICATDPKAVVIDELQIDLGEGPCWQALRTRKPVLSPNFALTEHPAWPVFAKALREYEIGALFAFPLTLGGLDVGSIDLYSHEPLTLTETEVSDVVSLTEIAAWQVLRRVLADDSVNLADVDSDPSPGFSRKQVHQATGMIIAQLEVSSTDALLLLRAHAFASGRSVREVAHAVVSRRLDFTDDRAQQ</sequence>
<accession>A0ABS2L246</accession>
<proteinExistence type="predicted"/>
<protein>
    <recommendedName>
        <fullName evidence="3">ANTAR domain-containing protein</fullName>
    </recommendedName>
</protein>
<dbReference type="InterPro" id="IPR036388">
    <property type="entry name" value="WH-like_DNA-bd_sf"/>
</dbReference>
<dbReference type="EMBL" id="JAFBBU010000001">
    <property type="protein sequence ID" value="MBM7471084.1"/>
    <property type="molecule type" value="Genomic_DNA"/>
</dbReference>
<evidence type="ECO:0000256" key="2">
    <source>
        <dbReference type="ARBA" id="ARBA00023163"/>
    </source>
</evidence>
<dbReference type="Pfam" id="PF13185">
    <property type="entry name" value="GAF_2"/>
    <property type="match status" value="1"/>
</dbReference>
<feature type="domain" description="ANTAR" evidence="3">
    <location>
        <begin position="168"/>
        <end position="229"/>
    </location>
</feature>
<dbReference type="Pfam" id="PF03861">
    <property type="entry name" value="ANTAR"/>
    <property type="match status" value="1"/>
</dbReference>
<dbReference type="Gene3D" id="1.10.10.10">
    <property type="entry name" value="Winged helix-like DNA-binding domain superfamily/Winged helix DNA-binding domain"/>
    <property type="match status" value="1"/>
</dbReference>
<evidence type="ECO:0000313" key="4">
    <source>
        <dbReference type="EMBL" id="MBM7471084.1"/>
    </source>
</evidence>
<dbReference type="SUPFAM" id="SSF55781">
    <property type="entry name" value="GAF domain-like"/>
    <property type="match status" value="1"/>
</dbReference>
<dbReference type="RefSeq" id="WP_205106826.1">
    <property type="nucleotide sequence ID" value="NZ_BAAAHT010000017.1"/>
</dbReference>
<dbReference type="Proteomes" id="UP000776164">
    <property type="component" value="Unassembled WGS sequence"/>
</dbReference>
<evidence type="ECO:0000259" key="3">
    <source>
        <dbReference type="PROSITE" id="PS50921"/>
    </source>
</evidence>
<gene>
    <name evidence="4" type="ORF">JOE66_000718</name>
</gene>
<dbReference type="Gene3D" id="3.30.450.40">
    <property type="match status" value="1"/>
</dbReference>
<dbReference type="InterPro" id="IPR003018">
    <property type="entry name" value="GAF"/>
</dbReference>
<keyword evidence="1" id="KW-0805">Transcription regulation</keyword>